<organism evidence="1 2">
    <name type="scientific">Nostoc punctiforme FACHB-252</name>
    <dbReference type="NCBI Taxonomy" id="1357509"/>
    <lineage>
        <taxon>Bacteria</taxon>
        <taxon>Bacillati</taxon>
        <taxon>Cyanobacteriota</taxon>
        <taxon>Cyanophyceae</taxon>
        <taxon>Nostocales</taxon>
        <taxon>Nostocaceae</taxon>
        <taxon>Nostoc</taxon>
    </lineage>
</organism>
<protein>
    <submittedName>
        <fullName evidence="1">Uncharacterized protein</fullName>
    </submittedName>
</protein>
<reference evidence="1 2" key="1">
    <citation type="journal article" date="2020" name="ISME J.">
        <title>Comparative genomics reveals insights into cyanobacterial evolution and habitat adaptation.</title>
        <authorList>
            <person name="Chen M.Y."/>
            <person name="Teng W.K."/>
            <person name="Zhao L."/>
            <person name="Hu C.X."/>
            <person name="Zhou Y.K."/>
            <person name="Han B.P."/>
            <person name="Song L.R."/>
            <person name="Shu W.S."/>
        </authorList>
    </citation>
    <scope>NUCLEOTIDE SEQUENCE [LARGE SCALE GENOMIC DNA]</scope>
    <source>
        <strain evidence="1 2">FACHB-252</strain>
    </source>
</reference>
<proteinExistence type="predicted"/>
<comment type="caution">
    <text evidence="1">The sequence shown here is derived from an EMBL/GenBank/DDBJ whole genome shotgun (WGS) entry which is preliminary data.</text>
</comment>
<evidence type="ECO:0000313" key="1">
    <source>
        <dbReference type="EMBL" id="MBD2616561.1"/>
    </source>
</evidence>
<sequence>MINQECPIEQGVGVRLLGVVRVPPLELSLDALEKWKRVFISSFVDTRFQNVLKRAALLQRTSLFWHRECSTELCDRAIAIIGATSNDYRELLIKQNQLVNAVIESDPEAELLLLISPLQDFVFGTVLSTGDSFCTHILLIHNKQQSFWSGDRWRRWGTEQVAINNSVSSTASKVFKSEVTPLNNHNLARCENSQSSVRSSLSTRTTRNGEK</sequence>
<gene>
    <name evidence="1" type="ORF">H6G94_36000</name>
</gene>
<dbReference type="RefSeq" id="WP_185566967.1">
    <property type="nucleotide sequence ID" value="NZ_JACJTC010000064.1"/>
</dbReference>
<dbReference type="Proteomes" id="UP000606396">
    <property type="component" value="Unassembled WGS sequence"/>
</dbReference>
<name>A0ABR8HMG1_NOSPU</name>
<evidence type="ECO:0000313" key="2">
    <source>
        <dbReference type="Proteomes" id="UP000606396"/>
    </source>
</evidence>
<accession>A0ABR8HMG1</accession>
<keyword evidence="2" id="KW-1185">Reference proteome</keyword>
<dbReference type="EMBL" id="JACJTC010000064">
    <property type="protein sequence ID" value="MBD2616561.1"/>
    <property type="molecule type" value="Genomic_DNA"/>
</dbReference>